<evidence type="ECO:0000313" key="1">
    <source>
        <dbReference type="EMBL" id="KPH73620.1"/>
    </source>
</evidence>
<proteinExistence type="predicted"/>
<name>A0A0N1EX87_9HYPH</name>
<comment type="caution">
    <text evidence="1">The sequence shown here is derived from an EMBL/GenBank/DDBJ whole genome shotgun (WGS) entry which is preliminary data.</text>
</comment>
<dbReference type="SUPFAM" id="SSF48452">
    <property type="entry name" value="TPR-like"/>
    <property type="match status" value="1"/>
</dbReference>
<protein>
    <recommendedName>
        <fullName evidence="3">SpoVR like family protein</fullName>
    </recommendedName>
</protein>
<evidence type="ECO:0000313" key="2">
    <source>
        <dbReference type="Proteomes" id="UP000037822"/>
    </source>
</evidence>
<dbReference type="InterPro" id="IPR010323">
    <property type="entry name" value="DUF924"/>
</dbReference>
<dbReference type="PATRIC" id="fig|1526658.3.peg.4755"/>
<keyword evidence="2" id="KW-1185">Reference proteome</keyword>
<accession>A0A0N1EX87</accession>
<dbReference type="RefSeq" id="WP_054211966.1">
    <property type="nucleotide sequence ID" value="NZ_LGSZ01000095.1"/>
</dbReference>
<evidence type="ECO:0008006" key="3">
    <source>
        <dbReference type="Google" id="ProtNLM"/>
    </source>
</evidence>
<dbReference type="OrthoDB" id="7593450at2"/>
<reference evidence="1 2" key="1">
    <citation type="submission" date="2015-07" db="EMBL/GenBank/DDBJ databases">
        <title>Whole genome sequencing of Bosea vaviloviae isolated from cave pool.</title>
        <authorList>
            <person name="Tan N.E.H."/>
            <person name="Lee Y.P."/>
            <person name="Gan H.M."/>
            <person name="Barton H."/>
            <person name="Savka M.A."/>
        </authorList>
    </citation>
    <scope>NUCLEOTIDE SEQUENCE [LARGE SCALE GENOMIC DNA]</scope>
    <source>
        <strain evidence="1 2">SD260</strain>
    </source>
</reference>
<dbReference type="AlphaFoldDB" id="A0A0N1EX87"/>
<sequence length="191" mass="21282">MERSSADRSREGTAIEAETVIDFWRDAGPERWFTKDAAFDLLFRERFMPLHLAAARRDLDHWAGSARGSLALAILLDQFPRNSFRGTAHMYATDPLALSFARQAQAKGQGEAIEPELRLFLHLPFCHSEDMADQELSVVLSTPLGGDALESAKGHREIIRRFGRFPHRNALLGRETSAEEAAFLADGGFLG</sequence>
<gene>
    <name evidence="1" type="ORF">AE618_26080</name>
</gene>
<dbReference type="Gene3D" id="1.25.40.10">
    <property type="entry name" value="Tetratricopeptide repeat domain"/>
    <property type="match status" value="1"/>
</dbReference>
<dbReference type="EMBL" id="LGSZ01000095">
    <property type="protein sequence ID" value="KPH73620.1"/>
    <property type="molecule type" value="Genomic_DNA"/>
</dbReference>
<organism evidence="1 2">
    <name type="scientific">Bosea vaviloviae</name>
    <dbReference type="NCBI Taxonomy" id="1526658"/>
    <lineage>
        <taxon>Bacteria</taxon>
        <taxon>Pseudomonadati</taxon>
        <taxon>Pseudomonadota</taxon>
        <taxon>Alphaproteobacteria</taxon>
        <taxon>Hyphomicrobiales</taxon>
        <taxon>Boseaceae</taxon>
        <taxon>Bosea</taxon>
    </lineage>
</organism>
<dbReference type="Proteomes" id="UP000037822">
    <property type="component" value="Unassembled WGS sequence"/>
</dbReference>
<dbReference type="Gene3D" id="1.20.58.320">
    <property type="entry name" value="TPR-like"/>
    <property type="match status" value="1"/>
</dbReference>
<dbReference type="Pfam" id="PF06041">
    <property type="entry name" value="DUF924"/>
    <property type="match status" value="1"/>
</dbReference>
<dbReference type="InterPro" id="IPR011990">
    <property type="entry name" value="TPR-like_helical_dom_sf"/>
</dbReference>